<dbReference type="InterPro" id="IPR009100">
    <property type="entry name" value="AcylCoA_DH/oxidase_NM_dom_sf"/>
</dbReference>
<dbReference type="RefSeq" id="WP_183390748.1">
    <property type="nucleotide sequence ID" value="NZ_JACHVY010000001.1"/>
</dbReference>
<dbReference type="Gene3D" id="2.40.110.10">
    <property type="entry name" value="Butyryl-CoA Dehydrogenase, subunit A, domain 2"/>
    <property type="match status" value="1"/>
</dbReference>
<organism evidence="1 2">
    <name type="scientific">Kineococcus radiotolerans</name>
    <dbReference type="NCBI Taxonomy" id="131568"/>
    <lineage>
        <taxon>Bacteria</taxon>
        <taxon>Bacillati</taxon>
        <taxon>Actinomycetota</taxon>
        <taxon>Actinomycetes</taxon>
        <taxon>Kineosporiales</taxon>
        <taxon>Kineosporiaceae</taxon>
        <taxon>Kineococcus</taxon>
    </lineage>
</organism>
<name>A0A7W4XWV6_KINRA</name>
<evidence type="ECO:0000313" key="1">
    <source>
        <dbReference type="EMBL" id="MBB2900525.1"/>
    </source>
</evidence>
<dbReference type="AlphaFoldDB" id="A0A7W4XWV6"/>
<reference evidence="1 2" key="2">
    <citation type="submission" date="2020-08" db="EMBL/GenBank/DDBJ databases">
        <authorList>
            <person name="Partida-Martinez L."/>
            <person name="Huntemann M."/>
            <person name="Clum A."/>
            <person name="Wang J."/>
            <person name="Palaniappan K."/>
            <person name="Ritter S."/>
            <person name="Chen I.-M."/>
            <person name="Stamatis D."/>
            <person name="Reddy T."/>
            <person name="O'Malley R."/>
            <person name="Daum C."/>
            <person name="Shapiro N."/>
            <person name="Ivanova N."/>
            <person name="Kyrpides N."/>
            <person name="Woyke T."/>
        </authorList>
    </citation>
    <scope>NUCLEOTIDE SEQUENCE [LARGE SCALE GENOMIC DNA]</scope>
    <source>
        <strain evidence="1 2">AS2.23</strain>
    </source>
</reference>
<sequence>MNVQQALVLARAASATVPLPASGATGERWRSLARLAADDLTTARVVEAHLDAVAVLAEAGAAPPADSTWGVFAAEAAGVRLEARLGADGWHLEGAKPWCSLAADLTHALVTAHTPEGRRLFAVDLAAGRAGGSVVVERGTWHSRGLVDVPSGPVHFHGAAARPVGEAGWYLRRPGFAHGGIGVAACWYGGAVGVARALRRTAREPDQLAHHHRGLADLRLRTARLALEAAAVDVDAGRATGRAGEVLATRTRSTVAEVAEDVLRITGHALGPAPLTFDAAHAARVADLTVYLRQDHAERDVAALGEMLAERDHEEGTGWPS</sequence>
<dbReference type="InterPro" id="IPR046373">
    <property type="entry name" value="Acyl-CoA_Oxase/DH_mid-dom_sf"/>
</dbReference>
<evidence type="ECO:0000313" key="2">
    <source>
        <dbReference type="Proteomes" id="UP000533269"/>
    </source>
</evidence>
<dbReference type="EMBL" id="JACHVY010000001">
    <property type="protein sequence ID" value="MBB2900525.1"/>
    <property type="molecule type" value="Genomic_DNA"/>
</dbReference>
<accession>A0A7W4XWV6</accession>
<protein>
    <submittedName>
        <fullName evidence="1">Alkylation response protein AidB-like acyl-CoA dehydrogenase</fullName>
    </submittedName>
</protein>
<reference evidence="1 2" key="1">
    <citation type="submission" date="2020-08" db="EMBL/GenBank/DDBJ databases">
        <title>The Agave Microbiome: Exploring the role of microbial communities in plant adaptations to desert environments.</title>
        <authorList>
            <person name="Partida-Martinez L.P."/>
        </authorList>
    </citation>
    <scope>NUCLEOTIDE SEQUENCE [LARGE SCALE GENOMIC DNA]</scope>
    <source>
        <strain evidence="1 2">AS2.23</strain>
    </source>
</reference>
<gene>
    <name evidence="1" type="ORF">FHR75_001313</name>
</gene>
<comment type="caution">
    <text evidence="1">The sequence shown here is derived from an EMBL/GenBank/DDBJ whole genome shotgun (WGS) entry which is preliminary data.</text>
</comment>
<dbReference type="SUPFAM" id="SSF56645">
    <property type="entry name" value="Acyl-CoA dehydrogenase NM domain-like"/>
    <property type="match status" value="1"/>
</dbReference>
<dbReference type="Proteomes" id="UP000533269">
    <property type="component" value="Unassembled WGS sequence"/>
</dbReference>
<proteinExistence type="predicted"/>
<dbReference type="GO" id="GO:0016627">
    <property type="term" value="F:oxidoreductase activity, acting on the CH-CH group of donors"/>
    <property type="evidence" value="ECO:0007669"/>
    <property type="project" value="InterPro"/>
</dbReference>